<dbReference type="NCBIfam" id="TIGR01085">
    <property type="entry name" value="murE"/>
    <property type="match status" value="1"/>
</dbReference>
<dbReference type="PANTHER" id="PTHR23135:SF4">
    <property type="entry name" value="UDP-N-ACETYLMURAMOYL-L-ALANYL-D-GLUTAMATE--2,6-DIAMINOPIMELATE LIGASE MURE HOMOLOG, CHLOROPLASTIC"/>
    <property type="match status" value="1"/>
</dbReference>
<evidence type="ECO:0000256" key="7">
    <source>
        <dbReference type="HAMAP-Rule" id="MF_00208"/>
    </source>
</evidence>
<feature type="domain" description="Mur ligase central" evidence="11">
    <location>
        <begin position="124"/>
        <end position="323"/>
    </location>
</feature>
<dbReference type="InterPro" id="IPR036615">
    <property type="entry name" value="Mur_ligase_C_dom_sf"/>
</dbReference>
<feature type="binding site" evidence="7">
    <location>
        <position position="395"/>
    </location>
    <ligand>
        <name>meso-2,6-diaminopimelate</name>
        <dbReference type="ChEBI" id="CHEBI:57791"/>
    </ligand>
</feature>
<dbReference type="EMBL" id="SGXD01000004">
    <property type="protein sequence ID" value="RZS82923.1"/>
    <property type="molecule type" value="Genomic_DNA"/>
</dbReference>
<evidence type="ECO:0000256" key="8">
    <source>
        <dbReference type="RuleBase" id="RU004135"/>
    </source>
</evidence>
<evidence type="ECO:0000256" key="5">
    <source>
        <dbReference type="ARBA" id="ARBA00023306"/>
    </source>
</evidence>
<comment type="pathway">
    <text evidence="7 8">Cell wall biogenesis; peptidoglycan biosynthesis.</text>
</comment>
<evidence type="ECO:0000259" key="11">
    <source>
        <dbReference type="Pfam" id="PF08245"/>
    </source>
</evidence>
<dbReference type="GO" id="GO:0008765">
    <property type="term" value="F:UDP-N-acetylmuramoylalanyl-D-glutamate-2,6-diaminopimelate ligase activity"/>
    <property type="evidence" value="ECO:0007669"/>
    <property type="project" value="UniProtKB-UniRule"/>
</dbReference>
<evidence type="ECO:0000259" key="10">
    <source>
        <dbReference type="Pfam" id="PF02875"/>
    </source>
</evidence>
<keyword evidence="7" id="KW-0460">Magnesium</keyword>
<feature type="binding site" evidence="7">
    <location>
        <begin position="419"/>
        <end position="422"/>
    </location>
    <ligand>
        <name>meso-2,6-diaminopimelate</name>
        <dbReference type="ChEBI" id="CHEBI:57791"/>
    </ligand>
</feature>
<evidence type="ECO:0000313" key="13">
    <source>
        <dbReference type="Proteomes" id="UP000293638"/>
    </source>
</evidence>
<feature type="binding site" evidence="7">
    <location>
        <begin position="168"/>
        <end position="169"/>
    </location>
    <ligand>
        <name>UDP-N-acetyl-alpha-D-muramoyl-L-alanyl-D-glutamate</name>
        <dbReference type="ChEBI" id="CHEBI:83900"/>
    </ligand>
</feature>
<dbReference type="Gene3D" id="3.90.190.20">
    <property type="entry name" value="Mur ligase, C-terminal domain"/>
    <property type="match status" value="1"/>
</dbReference>
<dbReference type="EC" id="6.3.2.13" evidence="7"/>
<feature type="binding site" evidence="7">
    <location>
        <position position="203"/>
    </location>
    <ligand>
        <name>UDP-N-acetyl-alpha-D-muramoyl-L-alanyl-D-glutamate</name>
        <dbReference type="ChEBI" id="CHEBI:83900"/>
    </ligand>
</feature>
<comment type="subcellular location">
    <subcellularLocation>
        <location evidence="7 8">Cytoplasm</location>
    </subcellularLocation>
</comment>
<keyword evidence="7" id="KW-0547">Nucleotide-binding</keyword>
<protein>
    <recommendedName>
        <fullName evidence="7">UDP-N-acetylmuramoyl-L-alanyl-D-glutamate--2,6-diaminopimelate ligase</fullName>
        <ecNumber evidence="7">6.3.2.13</ecNumber>
    </recommendedName>
    <alternativeName>
        <fullName evidence="7">Meso-A2pm-adding enzyme</fullName>
    </alternativeName>
    <alternativeName>
        <fullName evidence="7">Meso-diaminopimelate-adding enzyme</fullName>
    </alternativeName>
    <alternativeName>
        <fullName evidence="7">UDP-MurNAc-L-Ala-D-Glu:meso-diaminopimelate ligase</fullName>
    </alternativeName>
    <alternativeName>
        <fullName evidence="7">UDP-MurNAc-tripeptide synthetase</fullName>
    </alternativeName>
    <alternativeName>
        <fullName evidence="7">UDP-N-acetylmuramyl-tripeptide synthetase</fullName>
    </alternativeName>
</protein>
<feature type="domain" description="Mur ligase N-terminal catalytic" evidence="9">
    <location>
        <begin position="37"/>
        <end position="109"/>
    </location>
</feature>
<dbReference type="GO" id="GO:0005737">
    <property type="term" value="C:cytoplasm"/>
    <property type="evidence" value="ECO:0007669"/>
    <property type="project" value="UniProtKB-SubCell"/>
</dbReference>
<dbReference type="Pfam" id="PF02875">
    <property type="entry name" value="Mur_ligase_C"/>
    <property type="match status" value="1"/>
</dbReference>
<dbReference type="PANTHER" id="PTHR23135">
    <property type="entry name" value="MUR LIGASE FAMILY MEMBER"/>
    <property type="match status" value="1"/>
</dbReference>
<dbReference type="SUPFAM" id="SSF53244">
    <property type="entry name" value="MurD-like peptide ligases, peptide-binding domain"/>
    <property type="match status" value="1"/>
</dbReference>
<dbReference type="SUPFAM" id="SSF63418">
    <property type="entry name" value="MurE/MurF N-terminal domain"/>
    <property type="match status" value="1"/>
</dbReference>
<dbReference type="GO" id="GO:0000287">
    <property type="term" value="F:magnesium ion binding"/>
    <property type="evidence" value="ECO:0007669"/>
    <property type="project" value="UniProtKB-UniRule"/>
</dbReference>
<comment type="caution">
    <text evidence="12">The sequence shown here is derived from an EMBL/GenBank/DDBJ whole genome shotgun (WGS) entry which is preliminary data.</text>
</comment>
<dbReference type="InterPro" id="IPR013221">
    <property type="entry name" value="Mur_ligase_cen"/>
</dbReference>
<name>A0A4V2F3F4_9ACTN</name>
<keyword evidence="4 7" id="KW-0573">Peptidoglycan synthesis</keyword>
<evidence type="ECO:0000256" key="6">
    <source>
        <dbReference type="ARBA" id="ARBA00023316"/>
    </source>
</evidence>
<feature type="short sequence motif" description="Meso-diaminopimelate recognition motif" evidence="7">
    <location>
        <begin position="419"/>
        <end position="422"/>
    </location>
</feature>
<keyword evidence="7" id="KW-0067">ATP-binding</keyword>
<dbReference type="GO" id="GO:0009252">
    <property type="term" value="P:peptidoglycan biosynthetic process"/>
    <property type="evidence" value="ECO:0007669"/>
    <property type="project" value="UniProtKB-UniRule"/>
</dbReference>
<keyword evidence="13" id="KW-1185">Reference proteome</keyword>
<feature type="binding site" evidence="7">
    <location>
        <position position="195"/>
    </location>
    <ligand>
        <name>UDP-N-acetyl-alpha-D-muramoyl-L-alanyl-D-glutamate</name>
        <dbReference type="ChEBI" id="CHEBI:83900"/>
    </ligand>
</feature>
<keyword evidence="6 7" id="KW-0961">Cell wall biogenesis/degradation</keyword>
<feature type="binding site" evidence="7">
    <location>
        <position position="44"/>
    </location>
    <ligand>
        <name>UDP-N-acetyl-alpha-D-muramoyl-L-alanyl-D-glutamate</name>
        <dbReference type="ChEBI" id="CHEBI:83900"/>
    </ligand>
</feature>
<feature type="binding site" evidence="7">
    <location>
        <position position="475"/>
    </location>
    <ligand>
        <name>meso-2,6-diaminopimelate</name>
        <dbReference type="ChEBI" id="CHEBI:57791"/>
    </ligand>
</feature>
<gene>
    <name evidence="7" type="primary">murE</name>
    <name evidence="12" type="ORF">EV189_3321</name>
</gene>
<evidence type="ECO:0000313" key="12">
    <source>
        <dbReference type="EMBL" id="RZS82923.1"/>
    </source>
</evidence>
<organism evidence="12 13">
    <name type="scientific">Motilibacter rhizosphaerae</name>
    <dbReference type="NCBI Taxonomy" id="598652"/>
    <lineage>
        <taxon>Bacteria</taxon>
        <taxon>Bacillati</taxon>
        <taxon>Actinomycetota</taxon>
        <taxon>Actinomycetes</taxon>
        <taxon>Motilibacterales</taxon>
        <taxon>Motilibacteraceae</taxon>
        <taxon>Motilibacter</taxon>
    </lineage>
</organism>
<comment type="function">
    <text evidence="7">Catalyzes the addition of meso-diaminopimelic acid to the nucleotide precursor UDP-N-acetylmuramoyl-L-alanyl-D-glutamate (UMAG) in the biosynthesis of bacterial cell-wall peptidoglycan.</text>
</comment>
<dbReference type="HAMAP" id="MF_00208">
    <property type="entry name" value="MurE"/>
    <property type="match status" value="1"/>
</dbReference>
<feature type="binding site" evidence="7">
    <location>
        <position position="471"/>
    </location>
    <ligand>
        <name>meso-2,6-diaminopimelate</name>
        <dbReference type="ChEBI" id="CHEBI:57791"/>
    </ligand>
</feature>
<dbReference type="InterPro" id="IPR036565">
    <property type="entry name" value="Mur-like_cat_sf"/>
</dbReference>
<keyword evidence="5 7" id="KW-0131">Cell cycle</keyword>
<comment type="cofactor">
    <cofactor evidence="7">
        <name>Mg(2+)</name>
        <dbReference type="ChEBI" id="CHEBI:18420"/>
    </cofactor>
</comment>
<dbReference type="InterPro" id="IPR005761">
    <property type="entry name" value="UDP-N-AcMur-Glu-dNH2Pim_ligase"/>
</dbReference>
<evidence type="ECO:0000256" key="3">
    <source>
        <dbReference type="ARBA" id="ARBA00022960"/>
    </source>
</evidence>
<dbReference type="NCBIfam" id="NF001126">
    <property type="entry name" value="PRK00139.1-4"/>
    <property type="match status" value="1"/>
</dbReference>
<feature type="binding site" evidence="7">
    <location>
        <begin position="126"/>
        <end position="132"/>
    </location>
    <ligand>
        <name>ATP</name>
        <dbReference type="ChEBI" id="CHEBI:30616"/>
    </ligand>
</feature>
<evidence type="ECO:0000259" key="9">
    <source>
        <dbReference type="Pfam" id="PF01225"/>
    </source>
</evidence>
<comment type="catalytic activity">
    <reaction evidence="7">
        <text>UDP-N-acetyl-alpha-D-muramoyl-L-alanyl-D-glutamate + meso-2,6-diaminopimelate + ATP = UDP-N-acetyl-alpha-D-muramoyl-L-alanyl-gamma-D-glutamyl-meso-2,6-diaminopimelate + ADP + phosphate + H(+)</text>
        <dbReference type="Rhea" id="RHEA:23676"/>
        <dbReference type="ChEBI" id="CHEBI:15378"/>
        <dbReference type="ChEBI" id="CHEBI:30616"/>
        <dbReference type="ChEBI" id="CHEBI:43474"/>
        <dbReference type="ChEBI" id="CHEBI:57791"/>
        <dbReference type="ChEBI" id="CHEBI:83900"/>
        <dbReference type="ChEBI" id="CHEBI:83905"/>
        <dbReference type="ChEBI" id="CHEBI:456216"/>
        <dbReference type="EC" id="6.3.2.13"/>
    </reaction>
</comment>
<dbReference type="UniPathway" id="UPA00219"/>
<dbReference type="InterPro" id="IPR035911">
    <property type="entry name" value="MurE/MurF_N"/>
</dbReference>
<dbReference type="NCBIfam" id="NF001124">
    <property type="entry name" value="PRK00139.1-2"/>
    <property type="match status" value="1"/>
</dbReference>
<keyword evidence="3 7" id="KW-0133">Cell shape</keyword>
<evidence type="ECO:0000256" key="4">
    <source>
        <dbReference type="ARBA" id="ARBA00022984"/>
    </source>
</evidence>
<comment type="PTM">
    <text evidence="7">Carboxylation is probably crucial for Mg(2+) binding and, consequently, for the gamma-phosphate positioning of ATP.</text>
</comment>
<comment type="caution">
    <text evidence="7">Lacks conserved residue(s) required for the propagation of feature annotation.</text>
</comment>
<dbReference type="GO" id="GO:0008360">
    <property type="term" value="P:regulation of cell shape"/>
    <property type="evidence" value="ECO:0007669"/>
    <property type="project" value="UniProtKB-KW"/>
</dbReference>
<sequence>MPASPPVPPRPTGLPPVALAELAAGAGAAAPADGVLVSGVTHDSRDVRPGDLYAALPGAVHHGAEFGEQALRAGAVAALTDPAGAALLPPGLPALVVDAPRTVLGPLAASVYGHPAERLLALGVTGTSGKTTTTYLLDGALRAAGATTGLVGTVETRIAGEVLPSSLTTPEAPQLQALLAVMVQRGCTALAMEVSSHALALGRVDGTVYDVAGFTNLGRDHLDFHRDMADYLAAKARLFTPALSERAVVCTDTDGGRQVAAGAGVPVTTVATAGPGDWTLEGLVTTATGSTSTVVARDGRRVPLALGLPGAYNAANALVALAVLDAAGLELAAAARALAAVQVPGRMERVDDGGSGIVGIVDYAHKPEAVEAAVRAAREGSSGRVLVVLGAGGDRDRAKRPLMGGAAARLADVVVVTDDNPRSEDPAEIRAAVLAGTADGQAEVLEVGDRAAAIAEAVSRARPGDVVAVLGKGHERGQLAGGVLTPFDDREALRGALAAAGARA</sequence>
<dbReference type="InterPro" id="IPR000713">
    <property type="entry name" value="Mur_ligase_N"/>
</dbReference>
<dbReference type="SUPFAM" id="SSF53623">
    <property type="entry name" value="MurD-like peptide ligases, catalytic domain"/>
    <property type="match status" value="1"/>
</dbReference>
<dbReference type="GO" id="GO:0051301">
    <property type="term" value="P:cell division"/>
    <property type="evidence" value="ECO:0007669"/>
    <property type="project" value="UniProtKB-KW"/>
</dbReference>
<evidence type="ECO:0000256" key="2">
    <source>
        <dbReference type="ARBA" id="ARBA00022618"/>
    </source>
</evidence>
<feature type="domain" description="Mur ligase C-terminal" evidence="10">
    <location>
        <begin position="345"/>
        <end position="473"/>
    </location>
</feature>
<dbReference type="GO" id="GO:0071555">
    <property type="term" value="P:cell wall organization"/>
    <property type="evidence" value="ECO:0007669"/>
    <property type="project" value="UniProtKB-KW"/>
</dbReference>
<dbReference type="InterPro" id="IPR004101">
    <property type="entry name" value="Mur_ligase_C"/>
</dbReference>
<keyword evidence="7" id="KW-0963">Cytoplasm</keyword>
<evidence type="ECO:0000256" key="1">
    <source>
        <dbReference type="ARBA" id="ARBA00005898"/>
    </source>
</evidence>
<dbReference type="RefSeq" id="WP_231116488.1">
    <property type="nucleotide sequence ID" value="NZ_SGXD01000004.1"/>
</dbReference>
<accession>A0A4V2F3F4</accession>
<comment type="similarity">
    <text evidence="1 7">Belongs to the MurCDEF family. MurE subfamily.</text>
</comment>
<reference evidence="12 13" key="1">
    <citation type="submission" date="2019-02" db="EMBL/GenBank/DDBJ databases">
        <title>Genomic Encyclopedia of Type Strains, Phase IV (KMG-IV): sequencing the most valuable type-strain genomes for metagenomic binning, comparative biology and taxonomic classification.</title>
        <authorList>
            <person name="Goeker M."/>
        </authorList>
    </citation>
    <scope>NUCLEOTIDE SEQUENCE [LARGE SCALE GENOMIC DNA]</scope>
    <source>
        <strain evidence="12 13">DSM 45622</strain>
    </source>
</reference>
<dbReference type="GO" id="GO:0005524">
    <property type="term" value="F:ATP binding"/>
    <property type="evidence" value="ECO:0007669"/>
    <property type="project" value="UniProtKB-UniRule"/>
</dbReference>
<proteinExistence type="inferred from homology"/>
<dbReference type="Gene3D" id="3.40.1190.10">
    <property type="entry name" value="Mur-like, catalytic domain"/>
    <property type="match status" value="1"/>
</dbReference>
<dbReference type="Pfam" id="PF08245">
    <property type="entry name" value="Mur_ligase_M"/>
    <property type="match status" value="1"/>
</dbReference>
<dbReference type="AlphaFoldDB" id="A0A4V2F3F4"/>
<dbReference type="Pfam" id="PF01225">
    <property type="entry name" value="Mur_ligase"/>
    <property type="match status" value="1"/>
</dbReference>
<keyword evidence="7 12" id="KW-0436">Ligase</keyword>
<feature type="modified residue" description="N6-carboxylysine" evidence="7">
    <location>
        <position position="235"/>
    </location>
</feature>
<dbReference type="Gene3D" id="3.40.1390.10">
    <property type="entry name" value="MurE/MurF, N-terminal domain"/>
    <property type="match status" value="1"/>
</dbReference>
<dbReference type="Proteomes" id="UP000293638">
    <property type="component" value="Unassembled WGS sequence"/>
</dbReference>
<keyword evidence="2 7" id="KW-0132">Cell division</keyword>